<evidence type="ECO:0000313" key="2">
    <source>
        <dbReference type="EMBL" id="RJF78129.1"/>
    </source>
</evidence>
<dbReference type="Proteomes" id="UP000283458">
    <property type="component" value="Unassembled WGS sequence"/>
</dbReference>
<dbReference type="InterPro" id="IPR029052">
    <property type="entry name" value="Metallo-depent_PP-like"/>
</dbReference>
<sequence>MRLEINGLQVEALGDPHLGKKFVNGVPLHRRGEREAMVWRDFRASLAKDCDLHVTMGDIFDKAVVPFSVILDAAMAYRTAATISPHTRYVILMGNHDGSRDADFRSAFDVFAALVQDIANLHVVRQSATIIAGLAFCPWDPFVTAEAMIADVPDDVAAVFGHWDIIDVARQSHNFLPVEWLSKRPNVRVFTGHDHKARVERVNGVTVNIVGSMQPFAHGEDADDQEPLYLTVTLAELERDEPERFINTCVRLDLKPGEAPPDLDCLQLTTRRITEEGEPEELTVAFDSFDMEGLFKGALGEAGVPDDIGALVLTRYLETRLKDAE</sequence>
<dbReference type="Gene3D" id="3.60.21.10">
    <property type="match status" value="1"/>
</dbReference>
<gene>
    <name evidence="2" type="ORF">D3877_23665</name>
</gene>
<proteinExistence type="predicted"/>
<keyword evidence="3" id="KW-1185">Reference proteome</keyword>
<dbReference type="RefSeq" id="WP_119833272.1">
    <property type="nucleotide sequence ID" value="NZ_QYUL01000004.1"/>
</dbReference>
<reference evidence="2 3" key="1">
    <citation type="submission" date="2018-09" db="EMBL/GenBank/DDBJ databases">
        <authorList>
            <person name="Zhu H."/>
        </authorList>
    </citation>
    <scope>NUCLEOTIDE SEQUENCE [LARGE SCALE GENOMIC DNA]</scope>
    <source>
        <strain evidence="2 3">K2W22B-5</strain>
    </source>
</reference>
<evidence type="ECO:0000313" key="3">
    <source>
        <dbReference type="Proteomes" id="UP000283458"/>
    </source>
</evidence>
<accession>A0A418VPK4</accession>
<dbReference type="EMBL" id="QYUL01000004">
    <property type="protein sequence ID" value="RJF78129.1"/>
    <property type="molecule type" value="Genomic_DNA"/>
</dbReference>
<dbReference type="SUPFAM" id="SSF56300">
    <property type="entry name" value="Metallo-dependent phosphatases"/>
    <property type="match status" value="1"/>
</dbReference>
<dbReference type="InterPro" id="IPR004843">
    <property type="entry name" value="Calcineurin-like_PHP"/>
</dbReference>
<dbReference type="OrthoDB" id="9773856at2"/>
<dbReference type="GO" id="GO:0016787">
    <property type="term" value="F:hydrolase activity"/>
    <property type="evidence" value="ECO:0007669"/>
    <property type="project" value="InterPro"/>
</dbReference>
<name>A0A418VPK4_9PROT</name>
<organism evidence="2 3">
    <name type="scientific">Azospirillum cavernae</name>
    <dbReference type="NCBI Taxonomy" id="2320860"/>
    <lineage>
        <taxon>Bacteria</taxon>
        <taxon>Pseudomonadati</taxon>
        <taxon>Pseudomonadota</taxon>
        <taxon>Alphaproteobacteria</taxon>
        <taxon>Rhodospirillales</taxon>
        <taxon>Azospirillaceae</taxon>
        <taxon>Azospirillum</taxon>
    </lineage>
</organism>
<comment type="caution">
    <text evidence="2">The sequence shown here is derived from an EMBL/GenBank/DDBJ whole genome shotgun (WGS) entry which is preliminary data.</text>
</comment>
<protein>
    <recommendedName>
        <fullName evidence="1">Calcineurin-like phosphoesterase domain-containing protein</fullName>
    </recommendedName>
</protein>
<dbReference type="AlphaFoldDB" id="A0A418VPK4"/>
<evidence type="ECO:0000259" key="1">
    <source>
        <dbReference type="Pfam" id="PF00149"/>
    </source>
</evidence>
<feature type="domain" description="Calcineurin-like phosphoesterase" evidence="1">
    <location>
        <begin position="13"/>
        <end position="196"/>
    </location>
</feature>
<dbReference type="Pfam" id="PF00149">
    <property type="entry name" value="Metallophos"/>
    <property type="match status" value="1"/>
</dbReference>